<comment type="caution">
    <text evidence="1">The sequence shown here is derived from an EMBL/GenBank/DDBJ whole genome shotgun (WGS) entry which is preliminary data.</text>
</comment>
<evidence type="ECO:0000313" key="1">
    <source>
        <dbReference type="EMBL" id="KAH1168973.1"/>
    </source>
</evidence>
<sequence>MAPLLPLLELLGANASARCRVSALRQVHLAPALPRRGKASCTQLPLSTEGLAPAGLWSQRVWHYFNYPSMKGFTLETGSVMNLSHTPRKILTLIPLRKEEPNPFLNQLNKIENQPRNFNAALYF</sequence>
<accession>A0A9D4AS85</accession>
<dbReference type="Proteomes" id="UP000827986">
    <property type="component" value="Unassembled WGS sequence"/>
</dbReference>
<dbReference type="EMBL" id="JAHDVG010000485">
    <property type="protein sequence ID" value="KAH1168973.1"/>
    <property type="molecule type" value="Genomic_DNA"/>
</dbReference>
<protein>
    <submittedName>
        <fullName evidence="1">Uncharacterized protein</fullName>
    </submittedName>
</protein>
<reference evidence="1" key="1">
    <citation type="submission" date="2021-09" db="EMBL/GenBank/DDBJ databases">
        <title>The genome of Mauremys mutica provides insights into the evolution of semi-aquatic lifestyle.</title>
        <authorList>
            <person name="Gong S."/>
            <person name="Gao Y."/>
        </authorList>
    </citation>
    <scope>NUCLEOTIDE SEQUENCE</scope>
    <source>
        <strain evidence="1">MM-2020</strain>
        <tissue evidence="1">Muscle</tissue>
    </source>
</reference>
<gene>
    <name evidence="1" type="ORF">KIL84_013563</name>
</gene>
<keyword evidence="2" id="KW-1185">Reference proteome</keyword>
<evidence type="ECO:0000313" key="2">
    <source>
        <dbReference type="Proteomes" id="UP000827986"/>
    </source>
</evidence>
<dbReference type="AlphaFoldDB" id="A0A9D4AS85"/>
<name>A0A9D4AS85_9SAUR</name>
<proteinExistence type="predicted"/>
<organism evidence="1 2">
    <name type="scientific">Mauremys mutica</name>
    <name type="common">yellowpond turtle</name>
    <dbReference type="NCBI Taxonomy" id="74926"/>
    <lineage>
        <taxon>Eukaryota</taxon>
        <taxon>Metazoa</taxon>
        <taxon>Chordata</taxon>
        <taxon>Craniata</taxon>
        <taxon>Vertebrata</taxon>
        <taxon>Euteleostomi</taxon>
        <taxon>Archelosauria</taxon>
        <taxon>Testudinata</taxon>
        <taxon>Testudines</taxon>
        <taxon>Cryptodira</taxon>
        <taxon>Durocryptodira</taxon>
        <taxon>Testudinoidea</taxon>
        <taxon>Geoemydidae</taxon>
        <taxon>Geoemydinae</taxon>
        <taxon>Mauremys</taxon>
    </lineage>
</organism>